<reference evidence="6 7" key="1">
    <citation type="submission" date="2015-04" db="EMBL/GenBank/DDBJ databases">
        <title>Whole genome shotgun sequence of Sphingomonas changbaiensis NBRC 104936.</title>
        <authorList>
            <person name="Katano-Makiyama Y."/>
            <person name="Hosoyama A."/>
            <person name="Hashimoto M."/>
            <person name="Noguchi M."/>
            <person name="Tsuchikane K."/>
            <person name="Ohji S."/>
            <person name="Yamazoe A."/>
            <person name="Ichikawa N."/>
            <person name="Kimura A."/>
            <person name="Fujita N."/>
        </authorList>
    </citation>
    <scope>NUCLEOTIDE SEQUENCE [LARGE SCALE GENOMIC DNA]</scope>
    <source>
        <strain evidence="6 7">NBRC 104936</strain>
    </source>
</reference>
<accession>A0A0E9MMU4</accession>
<dbReference type="STRING" id="1219043.SCH01S_19_00500"/>
<protein>
    <submittedName>
        <fullName evidence="6">Putative LysR family transcriptional regulator</fullName>
    </submittedName>
</protein>
<dbReference type="EMBL" id="BBWU01000019">
    <property type="protein sequence ID" value="GAO38746.1"/>
    <property type="molecule type" value="Genomic_DNA"/>
</dbReference>
<dbReference type="PROSITE" id="PS50931">
    <property type="entry name" value="HTH_LYSR"/>
    <property type="match status" value="1"/>
</dbReference>
<evidence type="ECO:0000313" key="7">
    <source>
        <dbReference type="Proteomes" id="UP000033202"/>
    </source>
</evidence>
<dbReference type="OrthoDB" id="8339333at2"/>
<proteinExistence type="inferred from homology"/>
<dbReference type="GO" id="GO:0003700">
    <property type="term" value="F:DNA-binding transcription factor activity"/>
    <property type="evidence" value="ECO:0007669"/>
    <property type="project" value="InterPro"/>
</dbReference>
<keyword evidence="7" id="KW-1185">Reference proteome</keyword>
<feature type="domain" description="HTH lysR-type" evidence="5">
    <location>
        <begin position="4"/>
        <end position="61"/>
    </location>
</feature>
<dbReference type="InterPro" id="IPR050389">
    <property type="entry name" value="LysR-type_TF"/>
</dbReference>
<dbReference type="InterPro" id="IPR037402">
    <property type="entry name" value="YidZ_PBP2"/>
</dbReference>
<dbReference type="Proteomes" id="UP000033202">
    <property type="component" value="Unassembled WGS sequence"/>
</dbReference>
<dbReference type="Gene3D" id="3.40.190.10">
    <property type="entry name" value="Periplasmic binding protein-like II"/>
    <property type="match status" value="2"/>
</dbReference>
<dbReference type="RefSeq" id="WP_052733773.1">
    <property type="nucleotide sequence ID" value="NZ_BBWU01000019.1"/>
</dbReference>
<dbReference type="PRINTS" id="PR00039">
    <property type="entry name" value="HTHLYSR"/>
</dbReference>
<dbReference type="AlphaFoldDB" id="A0A0E9MMU4"/>
<keyword evidence="2" id="KW-0805">Transcription regulation</keyword>
<dbReference type="CDD" id="cd08417">
    <property type="entry name" value="PBP2_Nitroaromatics_like"/>
    <property type="match status" value="1"/>
</dbReference>
<evidence type="ECO:0000313" key="6">
    <source>
        <dbReference type="EMBL" id="GAO38746.1"/>
    </source>
</evidence>
<dbReference type="SUPFAM" id="SSF53850">
    <property type="entry name" value="Periplasmic binding protein-like II"/>
    <property type="match status" value="1"/>
</dbReference>
<keyword evidence="4" id="KW-0804">Transcription</keyword>
<dbReference type="PANTHER" id="PTHR30118:SF15">
    <property type="entry name" value="TRANSCRIPTIONAL REGULATORY PROTEIN"/>
    <property type="match status" value="1"/>
</dbReference>
<name>A0A0E9MMU4_9SPHN</name>
<keyword evidence="3" id="KW-0238">DNA-binding</keyword>
<evidence type="ECO:0000256" key="2">
    <source>
        <dbReference type="ARBA" id="ARBA00023015"/>
    </source>
</evidence>
<gene>
    <name evidence="6" type="ORF">SCH01S_19_00500</name>
</gene>
<organism evidence="6 7">
    <name type="scientific">Sphingomonas changbaiensis NBRC 104936</name>
    <dbReference type="NCBI Taxonomy" id="1219043"/>
    <lineage>
        <taxon>Bacteria</taxon>
        <taxon>Pseudomonadati</taxon>
        <taxon>Pseudomonadota</taxon>
        <taxon>Alphaproteobacteria</taxon>
        <taxon>Sphingomonadales</taxon>
        <taxon>Sphingomonadaceae</taxon>
        <taxon>Sphingomonas</taxon>
    </lineage>
</organism>
<evidence type="ECO:0000256" key="3">
    <source>
        <dbReference type="ARBA" id="ARBA00023125"/>
    </source>
</evidence>
<dbReference type="SUPFAM" id="SSF46785">
    <property type="entry name" value="Winged helix' DNA-binding domain"/>
    <property type="match status" value="1"/>
</dbReference>
<dbReference type="Pfam" id="PF03466">
    <property type="entry name" value="LysR_substrate"/>
    <property type="match status" value="1"/>
</dbReference>
<evidence type="ECO:0000256" key="1">
    <source>
        <dbReference type="ARBA" id="ARBA00009437"/>
    </source>
</evidence>
<sequence>MIPIDLNLLAVFDALHDLRSVTRAAQRLNLTQSAVSHALRRLRESVGDPLFMRSGGALQPTARARAMAPEIREGLVRLAAAMMPLEFDPAKAVRTFTLAAGSYFCALLIPKLVARAREIAPGITFRIVPVSAGLLAELDEGTVELALGAFDGVPERVTIETLFREDLVWIASRTNPICKLTLALGEVLRNPHLVIATRREFEPVRTLLAEGPLERQLLKNAHQGGAPTDGGPVSAIVYDGMTAVAVVAQTDMVALVPRRLARNEATRLGLRILETEEEGSGIDLAMISHSRASSDAGLAWLRCLIAELSK</sequence>
<evidence type="ECO:0000256" key="4">
    <source>
        <dbReference type="ARBA" id="ARBA00023163"/>
    </source>
</evidence>
<dbReference type="InterPro" id="IPR000847">
    <property type="entry name" value="LysR_HTH_N"/>
</dbReference>
<dbReference type="GO" id="GO:0003677">
    <property type="term" value="F:DNA binding"/>
    <property type="evidence" value="ECO:0007669"/>
    <property type="project" value="UniProtKB-KW"/>
</dbReference>
<evidence type="ECO:0000259" key="5">
    <source>
        <dbReference type="PROSITE" id="PS50931"/>
    </source>
</evidence>
<dbReference type="InterPro" id="IPR036390">
    <property type="entry name" value="WH_DNA-bd_sf"/>
</dbReference>
<comment type="similarity">
    <text evidence="1">Belongs to the LysR transcriptional regulatory family.</text>
</comment>
<comment type="caution">
    <text evidence="6">The sequence shown here is derived from an EMBL/GenBank/DDBJ whole genome shotgun (WGS) entry which is preliminary data.</text>
</comment>
<dbReference type="PANTHER" id="PTHR30118">
    <property type="entry name" value="HTH-TYPE TRANSCRIPTIONAL REGULATOR LEUO-RELATED"/>
    <property type="match status" value="1"/>
</dbReference>
<dbReference type="InterPro" id="IPR005119">
    <property type="entry name" value="LysR_subst-bd"/>
</dbReference>
<dbReference type="Pfam" id="PF00126">
    <property type="entry name" value="HTH_1"/>
    <property type="match status" value="1"/>
</dbReference>
<dbReference type="Gene3D" id="1.10.10.10">
    <property type="entry name" value="Winged helix-like DNA-binding domain superfamily/Winged helix DNA-binding domain"/>
    <property type="match status" value="1"/>
</dbReference>
<dbReference type="InterPro" id="IPR036388">
    <property type="entry name" value="WH-like_DNA-bd_sf"/>
</dbReference>